<keyword evidence="4" id="KW-0119">Carbohydrate metabolism</keyword>
<evidence type="ECO:0000256" key="7">
    <source>
        <dbReference type="RuleBase" id="RU361153"/>
    </source>
</evidence>
<dbReference type="Gene3D" id="3.20.20.80">
    <property type="entry name" value="Glycosidases"/>
    <property type="match status" value="1"/>
</dbReference>
<dbReference type="InterPro" id="IPR017853">
    <property type="entry name" value="GH"/>
</dbReference>
<evidence type="ECO:0000256" key="6">
    <source>
        <dbReference type="ARBA" id="ARBA00023326"/>
    </source>
</evidence>
<dbReference type="PANTHER" id="PTHR31297">
    <property type="entry name" value="GLUCAN ENDO-1,6-BETA-GLUCOSIDASE B"/>
    <property type="match status" value="1"/>
</dbReference>
<feature type="chain" id="PRO_5011590626" evidence="8">
    <location>
        <begin position="24"/>
        <end position="623"/>
    </location>
</feature>
<keyword evidence="5 7" id="KW-0326">Glycosidase</keyword>
<dbReference type="InterPro" id="IPR001547">
    <property type="entry name" value="Glyco_hydro_5"/>
</dbReference>
<dbReference type="GO" id="GO:0005576">
    <property type="term" value="C:extracellular region"/>
    <property type="evidence" value="ECO:0007669"/>
    <property type="project" value="TreeGrafter"/>
</dbReference>
<evidence type="ECO:0000259" key="9">
    <source>
        <dbReference type="Pfam" id="PF00150"/>
    </source>
</evidence>
<comment type="similarity">
    <text evidence="1 7">Belongs to the glycosyl hydrolase 5 (cellulase A) family.</text>
</comment>
<dbReference type="GO" id="GO:0030245">
    <property type="term" value="P:cellulose catabolic process"/>
    <property type="evidence" value="ECO:0007669"/>
    <property type="project" value="UniProtKB-KW"/>
</dbReference>
<feature type="domain" description="Glycoside hydrolase family 5" evidence="9">
    <location>
        <begin position="158"/>
        <end position="443"/>
    </location>
</feature>
<dbReference type="Gene3D" id="2.60.120.260">
    <property type="entry name" value="Galactose-binding domain-like"/>
    <property type="match status" value="1"/>
</dbReference>
<evidence type="ECO:0000256" key="5">
    <source>
        <dbReference type="ARBA" id="ARBA00023295"/>
    </source>
</evidence>
<organism evidence="10 11">
    <name type="scientific">Pseudoduganella namucuonensis</name>
    <dbReference type="NCBI Taxonomy" id="1035707"/>
    <lineage>
        <taxon>Bacteria</taxon>
        <taxon>Pseudomonadati</taxon>
        <taxon>Pseudomonadota</taxon>
        <taxon>Betaproteobacteria</taxon>
        <taxon>Burkholderiales</taxon>
        <taxon>Oxalobacteraceae</taxon>
        <taxon>Telluria group</taxon>
        <taxon>Pseudoduganella</taxon>
    </lineage>
</organism>
<dbReference type="STRING" id="1035707.SAMN05216552_10814"/>
<keyword evidence="11" id="KW-1185">Reference proteome</keyword>
<keyword evidence="6" id="KW-0624">Polysaccharide degradation</keyword>
<dbReference type="RefSeq" id="WP_218165002.1">
    <property type="nucleotide sequence ID" value="NZ_FPBO01000081.1"/>
</dbReference>
<dbReference type="GO" id="GO:0008422">
    <property type="term" value="F:beta-glucosidase activity"/>
    <property type="evidence" value="ECO:0007669"/>
    <property type="project" value="TreeGrafter"/>
</dbReference>
<evidence type="ECO:0000256" key="4">
    <source>
        <dbReference type="ARBA" id="ARBA00023277"/>
    </source>
</evidence>
<keyword evidence="8" id="KW-0732">Signal</keyword>
<keyword evidence="2 7" id="KW-0378">Hydrolase</keyword>
<name>A0A1I7M7L1_9BURK</name>
<dbReference type="EMBL" id="FPBO01000081">
    <property type="protein sequence ID" value="SFV17925.1"/>
    <property type="molecule type" value="Genomic_DNA"/>
</dbReference>
<evidence type="ECO:0000313" key="11">
    <source>
        <dbReference type="Proteomes" id="UP000199391"/>
    </source>
</evidence>
<evidence type="ECO:0000256" key="8">
    <source>
        <dbReference type="SAM" id="SignalP"/>
    </source>
</evidence>
<dbReference type="SUPFAM" id="SSF51445">
    <property type="entry name" value="(Trans)glycosidases"/>
    <property type="match status" value="1"/>
</dbReference>
<evidence type="ECO:0000256" key="2">
    <source>
        <dbReference type="ARBA" id="ARBA00022801"/>
    </source>
</evidence>
<proteinExistence type="inferred from homology"/>
<dbReference type="Pfam" id="PF00150">
    <property type="entry name" value="Cellulase"/>
    <property type="match status" value="1"/>
</dbReference>
<dbReference type="Proteomes" id="UP000199391">
    <property type="component" value="Unassembled WGS sequence"/>
</dbReference>
<evidence type="ECO:0000313" key="10">
    <source>
        <dbReference type="EMBL" id="SFV17925.1"/>
    </source>
</evidence>
<gene>
    <name evidence="10" type="ORF">SAMN05216552_10814</name>
</gene>
<evidence type="ECO:0000256" key="3">
    <source>
        <dbReference type="ARBA" id="ARBA00023001"/>
    </source>
</evidence>
<dbReference type="GO" id="GO:0009986">
    <property type="term" value="C:cell surface"/>
    <property type="evidence" value="ECO:0007669"/>
    <property type="project" value="TreeGrafter"/>
</dbReference>
<feature type="signal peptide" evidence="8">
    <location>
        <begin position="1"/>
        <end position="23"/>
    </location>
</feature>
<keyword evidence="3" id="KW-0136">Cellulose degradation</keyword>
<dbReference type="PANTHER" id="PTHR31297:SF41">
    <property type="entry name" value="ENDOGLUCANASE, PUTATIVE (AFU_ORTHOLOGUE AFUA_5G01830)-RELATED"/>
    <property type="match status" value="1"/>
</dbReference>
<dbReference type="InterPro" id="IPR050386">
    <property type="entry name" value="Glycosyl_hydrolase_5"/>
</dbReference>
<evidence type="ECO:0000256" key="1">
    <source>
        <dbReference type="ARBA" id="ARBA00005641"/>
    </source>
</evidence>
<reference evidence="11" key="1">
    <citation type="submission" date="2016-10" db="EMBL/GenBank/DDBJ databases">
        <authorList>
            <person name="Varghese N."/>
            <person name="Submissions S."/>
        </authorList>
    </citation>
    <scope>NUCLEOTIDE SEQUENCE [LARGE SCALE GENOMIC DNA]</scope>
    <source>
        <strain evidence="11">CGMCC 1.11014</strain>
    </source>
</reference>
<sequence>MKKKNLIATSLLIALGSVVNAQAQTCTPTTVTPYIFMSEEWRITANVTFNGNQIPLGPQPIQGGSWSWSGCGTSGSSREQYITPSASCTATVVHTNSCGAQTTQAFTITVPNYPSYNTNPIAADATGMSSNAPQLAAKMKAGTNIGNTLDAYCPNNPSETCWGNPAVTAAYVKLVKDSGLDTIRIPVSFDQYANQSTGKISDAWLDRVKQVVQYAVNNGLYAIVDIHWDGGWLERNINPTSQVRVNAKQKAYWEQIATKLRDFDEHVLFASANEPAAYNPTDVAVLLSYHQTFVDAVRSTGGRNANRVLVIQGLRTDIDMTYNDWQGMPTDTVADRQMMEIHYYPGPFSNQGTDEPRSQMFCYWGDGYKSLTDTYRNSPGQLPPEEEPFTDSQFQKMKLKFVDQGIPVVLGEFAAMKRTSATCADMDLHLASREHFYQYVTKSALDHGLLPIAWEIGMAEGLLFDRATPAVGDPQVLDAILVGVGKAIATSNRPNSWTVNGSATDHSSTAYMGLTINQAQAAAAYEFANPVNWSGKTLKVVLNFDQAFISNRNGGMADLFQFYTYSTGWAASEWKCMISNKVLVAGQDTEFTCSGFGLQNAKGLGILFSGTAGSVIIKRAIIK</sequence>
<dbReference type="AlphaFoldDB" id="A0A1I7M7L1"/>
<accession>A0A1I7M7L1</accession>
<protein>
    <submittedName>
        <fullName evidence="10">Aryl-phospho-beta-D-glucosidase BglC, GH1 family</fullName>
    </submittedName>
</protein>